<comment type="similarity">
    <text evidence="7">Belongs to the binding-protein-dependent transport system permease family.</text>
</comment>
<dbReference type="Gene3D" id="1.10.3720.10">
    <property type="entry name" value="MetI-like"/>
    <property type="match status" value="1"/>
</dbReference>
<proteinExistence type="inferred from homology"/>
<dbReference type="PROSITE" id="PS50928">
    <property type="entry name" value="ABC_TM1"/>
    <property type="match status" value="1"/>
</dbReference>
<dbReference type="Proteomes" id="UP001527882">
    <property type="component" value="Unassembled WGS sequence"/>
</dbReference>
<comment type="subcellular location">
    <subcellularLocation>
        <location evidence="1 7">Cell membrane</location>
        <topology evidence="1 7">Multi-pass membrane protein</topology>
    </subcellularLocation>
</comment>
<gene>
    <name evidence="9" type="ORF">O9H85_22980</name>
</gene>
<evidence type="ECO:0000256" key="6">
    <source>
        <dbReference type="ARBA" id="ARBA00023136"/>
    </source>
</evidence>
<keyword evidence="10" id="KW-1185">Reference proteome</keyword>
<feature type="transmembrane region" description="Helical" evidence="7">
    <location>
        <begin position="94"/>
        <end position="119"/>
    </location>
</feature>
<feature type="transmembrane region" description="Helical" evidence="7">
    <location>
        <begin position="261"/>
        <end position="281"/>
    </location>
</feature>
<evidence type="ECO:0000313" key="9">
    <source>
        <dbReference type="EMBL" id="MCZ8515228.1"/>
    </source>
</evidence>
<dbReference type="InterPro" id="IPR050366">
    <property type="entry name" value="BP-dependent_transpt_permease"/>
</dbReference>
<comment type="caution">
    <text evidence="9">The sequence shown here is derived from an EMBL/GenBank/DDBJ whole genome shotgun (WGS) entry which is preliminary data.</text>
</comment>
<keyword evidence="5 7" id="KW-1133">Transmembrane helix</keyword>
<dbReference type="InterPro" id="IPR035906">
    <property type="entry name" value="MetI-like_sf"/>
</dbReference>
<evidence type="ECO:0000256" key="7">
    <source>
        <dbReference type="RuleBase" id="RU363032"/>
    </source>
</evidence>
<protein>
    <submittedName>
        <fullName evidence="9">ABC transporter permease</fullName>
    </submittedName>
</protein>
<feature type="transmembrane region" description="Helical" evidence="7">
    <location>
        <begin position="140"/>
        <end position="165"/>
    </location>
</feature>
<evidence type="ECO:0000256" key="1">
    <source>
        <dbReference type="ARBA" id="ARBA00004651"/>
    </source>
</evidence>
<dbReference type="Pfam" id="PF12911">
    <property type="entry name" value="OppC_N"/>
    <property type="match status" value="1"/>
</dbReference>
<evidence type="ECO:0000313" key="10">
    <source>
        <dbReference type="Proteomes" id="UP001527882"/>
    </source>
</evidence>
<accession>A0ABT4QEC0</accession>
<dbReference type="InterPro" id="IPR025966">
    <property type="entry name" value="OppC_N"/>
</dbReference>
<evidence type="ECO:0000256" key="5">
    <source>
        <dbReference type="ARBA" id="ARBA00022989"/>
    </source>
</evidence>
<dbReference type="InterPro" id="IPR053523">
    <property type="entry name" value="Oligopeptide_permease_AppC"/>
</dbReference>
<evidence type="ECO:0000256" key="3">
    <source>
        <dbReference type="ARBA" id="ARBA00022475"/>
    </source>
</evidence>
<feature type="domain" description="ABC transmembrane type-1" evidence="8">
    <location>
        <begin position="90"/>
        <end position="281"/>
    </location>
</feature>
<dbReference type="NCBIfam" id="NF045476">
    <property type="entry name" value="Opp4C"/>
    <property type="match status" value="1"/>
</dbReference>
<keyword evidence="2 7" id="KW-0813">Transport</keyword>
<sequence>MNVAVTANKGLPAAASQNRAWERFKRNRLALISLFIIGGLIVLALLAPVIAPFDPAEQNLLQKLKPPSKEHWFGTDDLGRDLLSRVLYGARGSLSVGIFAVVFNVLIGVVVGATAGYYGGKIDGILMRFTDIMLSFPQKFVLITVVTILKPSLLNIIAVLIVFGWMSKARLLRGQILSVKNREFVDAARTIGMSDFRIIFRHILPNALAPVIVSATLQVGGMILTESTLSFLGLGIQPPTASWGNLLQSAQSLTIMTKAPWYPFIPGFMIFLTIMCFNFIGDGLRTAFDSR</sequence>
<evidence type="ECO:0000256" key="4">
    <source>
        <dbReference type="ARBA" id="ARBA00022692"/>
    </source>
</evidence>
<evidence type="ECO:0000256" key="2">
    <source>
        <dbReference type="ARBA" id="ARBA00022448"/>
    </source>
</evidence>
<keyword evidence="4 7" id="KW-0812">Transmembrane</keyword>
<dbReference type="RefSeq" id="WP_269883760.1">
    <property type="nucleotide sequence ID" value="NZ_JAQAGZ010000016.1"/>
</dbReference>
<dbReference type="SUPFAM" id="SSF161098">
    <property type="entry name" value="MetI-like"/>
    <property type="match status" value="1"/>
</dbReference>
<dbReference type="CDD" id="cd06261">
    <property type="entry name" value="TM_PBP2"/>
    <property type="match status" value="1"/>
</dbReference>
<dbReference type="PANTHER" id="PTHR43386">
    <property type="entry name" value="OLIGOPEPTIDE TRANSPORT SYSTEM PERMEASE PROTEIN APPC"/>
    <property type="match status" value="1"/>
</dbReference>
<dbReference type="Pfam" id="PF00528">
    <property type="entry name" value="BPD_transp_1"/>
    <property type="match status" value="1"/>
</dbReference>
<name>A0ABT4QEC0_9BACL</name>
<dbReference type="EMBL" id="JAQAGZ010000016">
    <property type="protein sequence ID" value="MCZ8515228.1"/>
    <property type="molecule type" value="Genomic_DNA"/>
</dbReference>
<organism evidence="9 10">
    <name type="scientific">Paenibacillus gyeongsangnamensis</name>
    <dbReference type="NCBI Taxonomy" id="3388067"/>
    <lineage>
        <taxon>Bacteria</taxon>
        <taxon>Bacillati</taxon>
        <taxon>Bacillota</taxon>
        <taxon>Bacilli</taxon>
        <taxon>Bacillales</taxon>
        <taxon>Paenibacillaceae</taxon>
        <taxon>Paenibacillus</taxon>
    </lineage>
</organism>
<keyword evidence="3" id="KW-1003">Cell membrane</keyword>
<dbReference type="PANTHER" id="PTHR43386:SF1">
    <property type="entry name" value="D,D-DIPEPTIDE TRANSPORT SYSTEM PERMEASE PROTEIN DDPC-RELATED"/>
    <property type="match status" value="1"/>
</dbReference>
<evidence type="ECO:0000259" key="8">
    <source>
        <dbReference type="PROSITE" id="PS50928"/>
    </source>
</evidence>
<reference evidence="9 10" key="1">
    <citation type="submission" date="2022-12" db="EMBL/GenBank/DDBJ databases">
        <title>Draft genome sequence of Paenibacillus sp. dW9.</title>
        <authorList>
            <person name="Choi E.-W."/>
            <person name="Kim D.-U."/>
        </authorList>
    </citation>
    <scope>NUCLEOTIDE SEQUENCE [LARGE SCALE GENOMIC DNA]</scope>
    <source>
        <strain evidence="10">dW9</strain>
    </source>
</reference>
<keyword evidence="6 7" id="KW-0472">Membrane</keyword>
<feature type="transmembrane region" description="Helical" evidence="7">
    <location>
        <begin position="29"/>
        <end position="51"/>
    </location>
</feature>
<dbReference type="InterPro" id="IPR000515">
    <property type="entry name" value="MetI-like"/>
</dbReference>